<name>A0A250KNP9_9GAMM</name>
<dbReference type="Gene3D" id="3.40.50.1820">
    <property type="entry name" value="alpha/beta hydrolase"/>
    <property type="match status" value="1"/>
</dbReference>
<organism evidence="1 2">
    <name type="scientific">Methylocaldum marinum</name>
    <dbReference type="NCBI Taxonomy" id="1432792"/>
    <lineage>
        <taxon>Bacteria</taxon>
        <taxon>Pseudomonadati</taxon>
        <taxon>Pseudomonadota</taxon>
        <taxon>Gammaproteobacteria</taxon>
        <taxon>Methylococcales</taxon>
        <taxon>Methylococcaceae</taxon>
        <taxon>Methylocaldum</taxon>
    </lineage>
</organism>
<accession>A0A250KNP9</accession>
<keyword evidence="2" id="KW-1185">Reference proteome</keyword>
<proteinExistence type="predicted"/>
<dbReference type="AlphaFoldDB" id="A0A250KNP9"/>
<dbReference type="EMBL" id="AP017928">
    <property type="protein sequence ID" value="BBA33162.1"/>
    <property type="molecule type" value="Genomic_DNA"/>
</dbReference>
<dbReference type="KEGG" id="mmai:sS8_1200"/>
<sequence length="268" mass="29627">MSTLLLASCATPTQRIDEAAARFGFESLRLEGNGFELAAFFKPGKKDTSTTLHVYLEGDGTPWISHRTISDDPTPRDPVMLRLMNLDDGPALYLGRPCYYGHAADRGCSPALWTHRRYGPEVVDSLAAALRSFLPKHAVERLVLFGHSGGGALAILLAPHFPETSAIVTLAANLDIDVWTGYHGYSPLLGSLNPVRTRRDGVLELHYLGENDRTIPSSVFEPIAKQRPHARVVVVPNFDHRCCWQEIWTDVLRQTDGIRFKSASAPKL</sequence>
<gene>
    <name evidence="1" type="ORF">sS8_1200</name>
</gene>
<dbReference type="SUPFAM" id="SSF53474">
    <property type="entry name" value="alpha/beta-Hydrolases"/>
    <property type="match status" value="1"/>
</dbReference>
<evidence type="ECO:0000313" key="2">
    <source>
        <dbReference type="Proteomes" id="UP000266313"/>
    </source>
</evidence>
<dbReference type="Proteomes" id="UP000266313">
    <property type="component" value="Chromosome"/>
</dbReference>
<reference evidence="1 2" key="1">
    <citation type="submission" date="2016-12" db="EMBL/GenBank/DDBJ databases">
        <title>Genome sequencing of Methylocaldum marinum.</title>
        <authorList>
            <person name="Takeuchi M."/>
            <person name="Kamagata Y."/>
            <person name="Hiraoka S."/>
            <person name="Oshima K."/>
            <person name="Hattori M."/>
            <person name="Iwasaki W."/>
        </authorList>
    </citation>
    <scope>NUCLEOTIDE SEQUENCE [LARGE SCALE GENOMIC DNA]</scope>
    <source>
        <strain evidence="1 2">S8</strain>
    </source>
</reference>
<protein>
    <submittedName>
        <fullName evidence="1">Uncharacterized protein</fullName>
    </submittedName>
</protein>
<dbReference type="InterPro" id="IPR029058">
    <property type="entry name" value="AB_hydrolase_fold"/>
</dbReference>
<evidence type="ECO:0000313" key="1">
    <source>
        <dbReference type="EMBL" id="BBA33162.1"/>
    </source>
</evidence>